<feature type="signal peptide" evidence="2">
    <location>
        <begin position="1"/>
        <end position="20"/>
    </location>
</feature>
<proteinExistence type="predicted"/>
<evidence type="ECO:0000313" key="4">
    <source>
        <dbReference type="Proteomes" id="UP000093695"/>
    </source>
</evidence>
<feature type="region of interest" description="Disordered" evidence="1">
    <location>
        <begin position="143"/>
        <end position="167"/>
    </location>
</feature>
<accession>A0A193BXM2</accession>
<reference evidence="3 4" key="1">
    <citation type="journal article" date="2015" name="Genome Announc.">
        <title>Draft Genome Sequence of Norvancomycin-Producing Strain Amycolatopsis orientalis CPCC200066.</title>
        <authorList>
            <person name="Lei X."/>
            <person name="Yuan F."/>
            <person name="Shi Y."/>
            <person name="Li X."/>
            <person name="Wang L."/>
            <person name="Hong B."/>
        </authorList>
    </citation>
    <scope>NUCLEOTIDE SEQUENCE [LARGE SCALE GENOMIC DNA]</scope>
    <source>
        <strain evidence="3 4">B-37</strain>
    </source>
</reference>
<dbReference type="STRING" id="31958.SD37_15515"/>
<dbReference type="Proteomes" id="UP000093695">
    <property type="component" value="Chromosome"/>
</dbReference>
<sequence length="167" mass="16617">MKRLLSTAMAIAALGFTAGCDGTSAPRDTAPADMTTDSGVTTEIAPTASSDTAPPGPGGGRTREPAPPGVPGSPIVYDHTRLGASPPIARSDIEGDIRKVCGPNLCGVKVVITGSGECVSSITHSPVKPGGTVTIKAVACKPEVTEETTTSESPASASEQPTETTSG</sequence>
<dbReference type="EMBL" id="CP016174">
    <property type="protein sequence ID" value="ANN16914.1"/>
    <property type="molecule type" value="Genomic_DNA"/>
</dbReference>
<keyword evidence="2" id="KW-0732">Signal</keyword>
<gene>
    <name evidence="3" type="ORF">SD37_15515</name>
</gene>
<keyword evidence="4" id="KW-1185">Reference proteome</keyword>
<feature type="chain" id="PRO_5038770863" description="DUF5666 domain-containing protein" evidence="2">
    <location>
        <begin position="21"/>
        <end position="167"/>
    </location>
</feature>
<name>A0A193BXM2_AMYOR</name>
<evidence type="ECO:0000256" key="1">
    <source>
        <dbReference type="SAM" id="MobiDB-lite"/>
    </source>
</evidence>
<dbReference type="PROSITE" id="PS51257">
    <property type="entry name" value="PROKAR_LIPOPROTEIN"/>
    <property type="match status" value="1"/>
</dbReference>
<evidence type="ECO:0000256" key="2">
    <source>
        <dbReference type="SAM" id="SignalP"/>
    </source>
</evidence>
<dbReference type="KEGG" id="aori:SD37_15515"/>
<evidence type="ECO:0000313" key="3">
    <source>
        <dbReference type="EMBL" id="ANN16914.1"/>
    </source>
</evidence>
<protein>
    <recommendedName>
        <fullName evidence="5">DUF5666 domain-containing protein</fullName>
    </recommendedName>
</protein>
<feature type="region of interest" description="Disordered" evidence="1">
    <location>
        <begin position="22"/>
        <end position="83"/>
    </location>
</feature>
<evidence type="ECO:0008006" key="5">
    <source>
        <dbReference type="Google" id="ProtNLM"/>
    </source>
</evidence>
<organism evidence="3 4">
    <name type="scientific">Amycolatopsis orientalis</name>
    <name type="common">Nocardia orientalis</name>
    <dbReference type="NCBI Taxonomy" id="31958"/>
    <lineage>
        <taxon>Bacteria</taxon>
        <taxon>Bacillati</taxon>
        <taxon>Actinomycetota</taxon>
        <taxon>Actinomycetes</taxon>
        <taxon>Pseudonocardiales</taxon>
        <taxon>Pseudonocardiaceae</taxon>
        <taxon>Amycolatopsis</taxon>
    </lineage>
</organism>
<dbReference type="AlphaFoldDB" id="A0A193BXM2"/>
<feature type="compositionally biased region" description="Low complexity" evidence="1">
    <location>
        <begin position="147"/>
        <end position="167"/>
    </location>
</feature>
<dbReference type="RefSeq" id="WP_044850277.1">
    <property type="nucleotide sequence ID" value="NZ_CP016174.1"/>
</dbReference>